<accession>A0ABM4BWE4</accession>
<keyword evidence="1" id="KW-1185">Reference proteome</keyword>
<dbReference type="Proteomes" id="UP001652625">
    <property type="component" value="Chromosome 05"/>
</dbReference>
<evidence type="ECO:0000313" key="1">
    <source>
        <dbReference type="Proteomes" id="UP001652625"/>
    </source>
</evidence>
<dbReference type="PANTHER" id="PTHR31025">
    <property type="entry name" value="SI:CH211-196P9.1-RELATED"/>
    <property type="match status" value="1"/>
</dbReference>
<organism evidence="1 3">
    <name type="scientific">Hydra vulgaris</name>
    <name type="common">Hydra</name>
    <name type="synonym">Hydra attenuata</name>
    <dbReference type="NCBI Taxonomy" id="6087"/>
    <lineage>
        <taxon>Eukaryota</taxon>
        <taxon>Metazoa</taxon>
        <taxon>Cnidaria</taxon>
        <taxon>Hydrozoa</taxon>
        <taxon>Hydroidolina</taxon>
        <taxon>Anthoathecata</taxon>
        <taxon>Aplanulata</taxon>
        <taxon>Hydridae</taxon>
        <taxon>Hydra</taxon>
    </lineage>
</organism>
<sequence length="166" mass="18636">MGGAIAGELLIKALYDEKLYLFLHSCGIADLKVKKVIINLDKTKHGTLSDLPVAPGLVMALISLFNEKLDALFMFVDETMNQTELVPRSNSPHLCVYGNSQFTANGFMLVIDCIVVVDGMNNFIKSFCCLFASFYIFNIPYPKEASSILEFRQRYIMLILCFIKCV</sequence>
<dbReference type="RefSeq" id="XP_065653530.1">
    <property type="nucleotide sequence ID" value="XM_065797458.1"/>
</dbReference>
<proteinExistence type="predicted"/>
<evidence type="ECO:0000313" key="3">
    <source>
        <dbReference type="RefSeq" id="XP_065653531.1"/>
    </source>
</evidence>
<reference evidence="2 3" key="1">
    <citation type="submission" date="2025-05" db="UniProtKB">
        <authorList>
            <consortium name="RefSeq"/>
        </authorList>
    </citation>
    <scope>IDENTIFICATION</scope>
</reference>
<dbReference type="GeneID" id="136080603"/>
<name>A0ABM4BWE4_HYDVU</name>
<dbReference type="PANTHER" id="PTHR31025:SF22">
    <property type="entry name" value="IP13529P"/>
    <property type="match status" value="1"/>
</dbReference>
<protein>
    <submittedName>
        <fullName evidence="2 3">Uncharacterized protein LOC136080603 isoform X1</fullName>
    </submittedName>
</protein>
<gene>
    <name evidence="2 3" type="primary">LOC136080603</name>
</gene>
<evidence type="ECO:0000313" key="2">
    <source>
        <dbReference type="RefSeq" id="XP_065653530.1"/>
    </source>
</evidence>
<dbReference type="RefSeq" id="XP_065653531.1">
    <property type="nucleotide sequence ID" value="XM_065797459.1"/>
</dbReference>